<keyword evidence="2" id="KW-1185">Reference proteome</keyword>
<dbReference type="InterPro" id="IPR043132">
    <property type="entry name" value="BCAT-like_C"/>
</dbReference>
<evidence type="ECO:0000313" key="2">
    <source>
        <dbReference type="Proteomes" id="UP000271241"/>
    </source>
</evidence>
<dbReference type="Gene3D" id="3.20.10.10">
    <property type="entry name" value="D-amino Acid Aminotransferase, subunit A, domain 2"/>
    <property type="match status" value="1"/>
</dbReference>
<proteinExistence type="predicted"/>
<reference evidence="2" key="1">
    <citation type="journal article" date="2018" name="Nat. Microbiol.">
        <title>Leveraging single-cell genomics to expand the fungal tree of life.</title>
        <authorList>
            <person name="Ahrendt S.R."/>
            <person name="Quandt C.A."/>
            <person name="Ciobanu D."/>
            <person name="Clum A."/>
            <person name="Salamov A."/>
            <person name="Andreopoulos B."/>
            <person name="Cheng J.F."/>
            <person name="Woyke T."/>
            <person name="Pelin A."/>
            <person name="Henrissat B."/>
            <person name="Reynolds N.K."/>
            <person name="Benny G.L."/>
            <person name="Smith M.E."/>
            <person name="James T.Y."/>
            <person name="Grigoriev I.V."/>
        </authorList>
    </citation>
    <scope>NUCLEOTIDE SEQUENCE [LARGE SCALE GENOMIC DNA]</scope>
    <source>
        <strain evidence="2">RSA 1356</strain>
    </source>
</reference>
<dbReference type="PANTHER" id="PTHR47703">
    <property type="entry name" value="D-AMINOACID AMINOTRANSFERASE-LIKE PLP-DEPENDENT ENZYMES SUPERFAMILY PROTEIN"/>
    <property type="match status" value="1"/>
</dbReference>
<dbReference type="Proteomes" id="UP000271241">
    <property type="component" value="Unassembled WGS sequence"/>
</dbReference>
<gene>
    <name evidence="1" type="ORF">THASP1DRAFT_32786</name>
</gene>
<organism evidence="1 2">
    <name type="scientific">Thamnocephalis sphaerospora</name>
    <dbReference type="NCBI Taxonomy" id="78915"/>
    <lineage>
        <taxon>Eukaryota</taxon>
        <taxon>Fungi</taxon>
        <taxon>Fungi incertae sedis</taxon>
        <taxon>Zoopagomycota</taxon>
        <taxon>Zoopagomycotina</taxon>
        <taxon>Zoopagomycetes</taxon>
        <taxon>Zoopagales</taxon>
        <taxon>Sigmoideomycetaceae</taxon>
        <taxon>Thamnocephalis</taxon>
    </lineage>
</organism>
<dbReference type="AlphaFoldDB" id="A0A4P9XI69"/>
<evidence type="ECO:0000313" key="1">
    <source>
        <dbReference type="EMBL" id="RKP05372.1"/>
    </source>
</evidence>
<dbReference type="InterPro" id="IPR001544">
    <property type="entry name" value="Aminotrans_IV"/>
</dbReference>
<dbReference type="OrthoDB" id="59470at2759"/>
<dbReference type="SUPFAM" id="SSF56752">
    <property type="entry name" value="D-aminoacid aminotransferase-like PLP-dependent enzymes"/>
    <property type="match status" value="1"/>
</dbReference>
<protein>
    <recommendedName>
        <fullName evidence="3">Aminotransferase</fullName>
    </recommendedName>
</protein>
<dbReference type="EMBL" id="KZ993152">
    <property type="protein sequence ID" value="RKP05372.1"/>
    <property type="molecule type" value="Genomic_DNA"/>
</dbReference>
<name>A0A4P9XI69_9FUNG</name>
<dbReference type="GO" id="GO:0003824">
    <property type="term" value="F:catalytic activity"/>
    <property type="evidence" value="ECO:0007669"/>
    <property type="project" value="InterPro"/>
</dbReference>
<accession>A0A4P9XI69</accession>
<evidence type="ECO:0008006" key="3">
    <source>
        <dbReference type="Google" id="ProtNLM"/>
    </source>
</evidence>
<dbReference type="Pfam" id="PF01063">
    <property type="entry name" value="Aminotran_4"/>
    <property type="match status" value="1"/>
</dbReference>
<sequence>MRPLCPQLQRLNLRLCLNFVASQRHLHRTRMQSLAELQRSETGQLSADQACTVLVRSAGPDWQALAEPSLNTRRFLLEAPRGAYTGMRTMNNAEGILDLRTHLQRLADSLKGMVFNGQSVASADSVQEPPAVTAALAAYRSAATLRPTVVSALRVGLERFHRLSQQHLGRITEAKIVVLVWYDEKAQRCQLWAHLSPLHVPTTRRCKVEVFGAPRHHPDVKDSQWVRDREYHETHKAKDTNEVLLCSQETHEIYEGTSSNFFAVMSAVDAGLAPSSAPEQQRQQTVLVTASPEFVLRGTVMRMVEDACRRLDLPLVHRFATTTDAKAGRWRGAFITSKYRPPIVLSECDTIDRIRALVEAEVHEKVEQIL</sequence>
<dbReference type="InterPro" id="IPR036038">
    <property type="entry name" value="Aminotransferase-like"/>
</dbReference>
<dbReference type="PANTHER" id="PTHR47703:SF2">
    <property type="entry name" value="D-AMINOACID AMINOTRANSFERASE-LIKE PLP-DEPENDENT ENZYMES SUPERFAMILY PROTEIN"/>
    <property type="match status" value="1"/>
</dbReference>